<accession>A0A4Q0A0X2</accession>
<evidence type="ECO:0000256" key="2">
    <source>
        <dbReference type="SAM" id="MobiDB-lite"/>
    </source>
</evidence>
<dbReference type="EMBL" id="ML002253">
    <property type="protein sequence ID" value="RKP39664.1"/>
    <property type="molecule type" value="Genomic_DNA"/>
</dbReference>
<gene>
    <name evidence="3" type="ORF">BJ085DRAFT_37246</name>
</gene>
<feature type="region of interest" description="Disordered" evidence="2">
    <location>
        <begin position="111"/>
        <end position="177"/>
    </location>
</feature>
<feature type="compositionally biased region" description="Polar residues" evidence="2">
    <location>
        <begin position="122"/>
        <end position="147"/>
    </location>
</feature>
<dbReference type="PANTHER" id="PTHR32470:SF2">
    <property type="entry name" value="NADH DEHYDROGENASE [UBIQUINONE] 1 ALPHA SUBCOMPLEX ASSEMBLY FACTOR 2"/>
    <property type="match status" value="1"/>
</dbReference>
<dbReference type="Proteomes" id="UP000268162">
    <property type="component" value="Unassembled WGS sequence"/>
</dbReference>
<comment type="similarity">
    <text evidence="1">Belongs to the complex I NDUFA12 subunit family.</text>
</comment>
<dbReference type="InterPro" id="IPR007763">
    <property type="entry name" value="NDUFA12"/>
</dbReference>
<keyword evidence="4" id="KW-1185">Reference proteome</keyword>
<protein>
    <recommendedName>
        <fullName evidence="5">NADH dehydrogenase [ubiquinone] 1 alpha subcomplex subunit</fullName>
    </recommendedName>
</protein>
<evidence type="ECO:0000256" key="1">
    <source>
        <dbReference type="ARBA" id="ARBA00007355"/>
    </source>
</evidence>
<feature type="compositionally biased region" description="Basic and acidic residues" evidence="2">
    <location>
        <begin position="149"/>
        <end position="167"/>
    </location>
</feature>
<evidence type="ECO:0008006" key="5">
    <source>
        <dbReference type="Google" id="ProtNLM"/>
    </source>
</evidence>
<dbReference type="InterPro" id="IPR052618">
    <property type="entry name" value="ComplexI_NDUFA12"/>
</dbReference>
<proteinExistence type="inferred from homology"/>
<dbReference type="GO" id="GO:0032981">
    <property type="term" value="P:mitochondrial respiratory chain complex I assembly"/>
    <property type="evidence" value="ECO:0007669"/>
    <property type="project" value="TreeGrafter"/>
</dbReference>
<dbReference type="PANTHER" id="PTHR32470">
    <property type="entry name" value="ADH DEHYDROGENASE [UBIQUINONE] 1 ALPHA SUBCOMPLEX ASSEMBLY FACTOR 2"/>
    <property type="match status" value="1"/>
</dbReference>
<evidence type="ECO:0000313" key="3">
    <source>
        <dbReference type="EMBL" id="RKP39664.1"/>
    </source>
</evidence>
<dbReference type="GO" id="GO:0005739">
    <property type="term" value="C:mitochondrion"/>
    <property type="evidence" value="ECO:0007669"/>
    <property type="project" value="TreeGrafter"/>
</dbReference>
<dbReference type="STRING" id="215637.A0A4Q0A0X2"/>
<dbReference type="AlphaFoldDB" id="A0A4Q0A0X2"/>
<name>A0A4Q0A0X2_9FUNG</name>
<dbReference type="Pfam" id="PF05071">
    <property type="entry name" value="NDUFA12"/>
    <property type="match status" value="1"/>
</dbReference>
<reference evidence="4" key="1">
    <citation type="journal article" date="2018" name="Nat. Microbiol.">
        <title>Leveraging single-cell genomics to expand the fungal tree of life.</title>
        <authorList>
            <person name="Ahrendt S.R."/>
            <person name="Quandt C.A."/>
            <person name="Ciobanu D."/>
            <person name="Clum A."/>
            <person name="Salamov A."/>
            <person name="Andreopoulos B."/>
            <person name="Cheng J.F."/>
            <person name="Woyke T."/>
            <person name="Pelin A."/>
            <person name="Henrissat B."/>
            <person name="Reynolds N.K."/>
            <person name="Benny G.L."/>
            <person name="Smith M.E."/>
            <person name="James T.Y."/>
            <person name="Grigoriev I.V."/>
        </authorList>
    </citation>
    <scope>NUCLEOTIDE SEQUENCE [LARGE SCALE GENOMIC DNA]</scope>
    <source>
        <strain evidence="4">RSA 468</strain>
    </source>
</reference>
<sequence length="177" mass="20642">MSQIRTLLQTWTTLRLPWRRTVLAGRDHFGNNYFEKREKDRIYPRRWVELTTDSDHYSQYDVNKVPVQWQSWLRHTRFDPPSVEEIAKADARRELIQQRAKEIDREWAKAKPIVNQLPPSPTHSASSIYSDTTMISSKTAPTTGRSRSNSRDKMPSSEPTGKGHDYEPGSWSAASRR</sequence>
<organism evidence="3 4">
    <name type="scientific">Dimargaris cristalligena</name>
    <dbReference type="NCBI Taxonomy" id="215637"/>
    <lineage>
        <taxon>Eukaryota</taxon>
        <taxon>Fungi</taxon>
        <taxon>Fungi incertae sedis</taxon>
        <taxon>Zoopagomycota</taxon>
        <taxon>Kickxellomycotina</taxon>
        <taxon>Dimargaritomycetes</taxon>
        <taxon>Dimargaritales</taxon>
        <taxon>Dimargaritaceae</taxon>
        <taxon>Dimargaris</taxon>
    </lineage>
</organism>
<evidence type="ECO:0000313" key="4">
    <source>
        <dbReference type="Proteomes" id="UP000268162"/>
    </source>
</evidence>
<dbReference type="GO" id="GO:0045271">
    <property type="term" value="C:respiratory chain complex I"/>
    <property type="evidence" value="ECO:0007669"/>
    <property type="project" value="InterPro"/>
</dbReference>